<dbReference type="Gene3D" id="3.40.50.300">
    <property type="entry name" value="P-loop containing nucleotide triphosphate hydrolases"/>
    <property type="match status" value="1"/>
</dbReference>
<organism evidence="3">
    <name type="scientific">marine metagenome</name>
    <dbReference type="NCBI Taxonomy" id="408172"/>
    <lineage>
        <taxon>unclassified sequences</taxon>
        <taxon>metagenomes</taxon>
        <taxon>ecological metagenomes</taxon>
    </lineage>
</organism>
<proteinExistence type="predicted"/>
<dbReference type="InterPro" id="IPR027417">
    <property type="entry name" value="P-loop_NTPase"/>
</dbReference>
<dbReference type="EMBL" id="UINC01056360">
    <property type="protein sequence ID" value="SVB76295.1"/>
    <property type="molecule type" value="Genomic_DNA"/>
</dbReference>
<feature type="domain" description="ATPase dynein-related AAA" evidence="2">
    <location>
        <begin position="131"/>
        <end position="249"/>
    </location>
</feature>
<protein>
    <recommendedName>
        <fullName evidence="2">ATPase dynein-related AAA domain-containing protein</fullName>
    </recommendedName>
</protein>
<name>A0A382GND8_9ZZZZ</name>
<sequence length="404" mass="45333">MKMSESRTKSLEAFHSFVGGETFTRSDIFSFTDNGKNKELGVIRPWFLATDENKISRGLWRFPSTEDTTFVSASVSVPVVESVLTETKSSVVAYHNPTENLVPKKDPLYVPFGHFSDVYSIVKSGKFYPSFITGLSGNGKTFMVEQACAKAKREFFRVNITVETDEDDLLGHYSLIDGNTVWQDGPVVKAMEQGAILLLDEIDLASSKIMCLQPVLEGKGVFLKKINRFVKPAVGFNVLATANTKGKGSEDGRFIGTNILNEAFLERFPITMEQEYPSLPVERKILDKVFVSLDLTPGDFSEKLVTWADSIRKTFYEGGIDEIIATRRLVHIVNAFGIFGERKKAIEMCISRFDEDTKTSFLDLYSKIDTEVVLGEETEAEEAHRLLDEESNESEELTEDHSPF</sequence>
<dbReference type="Pfam" id="PF07728">
    <property type="entry name" value="AAA_5"/>
    <property type="match status" value="1"/>
</dbReference>
<dbReference type="GO" id="GO:0005524">
    <property type="term" value="F:ATP binding"/>
    <property type="evidence" value="ECO:0007669"/>
    <property type="project" value="InterPro"/>
</dbReference>
<reference evidence="3" key="1">
    <citation type="submission" date="2018-05" db="EMBL/GenBank/DDBJ databases">
        <authorList>
            <person name="Lanie J.A."/>
            <person name="Ng W.-L."/>
            <person name="Kazmierczak K.M."/>
            <person name="Andrzejewski T.M."/>
            <person name="Davidsen T.M."/>
            <person name="Wayne K.J."/>
            <person name="Tettelin H."/>
            <person name="Glass J.I."/>
            <person name="Rusch D."/>
            <person name="Podicherti R."/>
            <person name="Tsui H.-C.T."/>
            <person name="Winkler M.E."/>
        </authorList>
    </citation>
    <scope>NUCLEOTIDE SEQUENCE</scope>
</reference>
<dbReference type="InterPro" id="IPR050764">
    <property type="entry name" value="CbbQ/NirQ/NorQ/GpvN"/>
</dbReference>
<accession>A0A382GND8</accession>
<evidence type="ECO:0000313" key="3">
    <source>
        <dbReference type="EMBL" id="SVB76295.1"/>
    </source>
</evidence>
<dbReference type="PANTHER" id="PTHR42759">
    <property type="entry name" value="MOXR FAMILY PROTEIN"/>
    <property type="match status" value="1"/>
</dbReference>
<dbReference type="SUPFAM" id="SSF52540">
    <property type="entry name" value="P-loop containing nucleoside triphosphate hydrolases"/>
    <property type="match status" value="1"/>
</dbReference>
<dbReference type="AlphaFoldDB" id="A0A382GND8"/>
<dbReference type="GO" id="GO:0016887">
    <property type="term" value="F:ATP hydrolysis activity"/>
    <property type="evidence" value="ECO:0007669"/>
    <property type="project" value="InterPro"/>
</dbReference>
<feature type="region of interest" description="Disordered" evidence="1">
    <location>
        <begin position="379"/>
        <end position="404"/>
    </location>
</feature>
<feature type="compositionally biased region" description="Acidic residues" evidence="1">
    <location>
        <begin position="389"/>
        <end position="398"/>
    </location>
</feature>
<evidence type="ECO:0000259" key="2">
    <source>
        <dbReference type="Pfam" id="PF07728"/>
    </source>
</evidence>
<dbReference type="InterPro" id="IPR011704">
    <property type="entry name" value="ATPase_dyneun-rel_AAA"/>
</dbReference>
<dbReference type="PANTHER" id="PTHR42759:SF1">
    <property type="entry name" value="MAGNESIUM-CHELATASE SUBUNIT CHLD"/>
    <property type="match status" value="1"/>
</dbReference>
<evidence type="ECO:0000256" key="1">
    <source>
        <dbReference type="SAM" id="MobiDB-lite"/>
    </source>
</evidence>
<gene>
    <name evidence="3" type="ORF">METZ01_LOCUS229149</name>
</gene>